<dbReference type="Gene3D" id="3.90.1310.10">
    <property type="entry name" value="Penicillin-binding protein 2a (Domain 2)"/>
    <property type="match status" value="1"/>
</dbReference>
<dbReference type="InterPro" id="IPR012338">
    <property type="entry name" value="Beta-lactam/transpept-like"/>
</dbReference>
<dbReference type="InterPro" id="IPR007887">
    <property type="entry name" value="MecA_N"/>
</dbReference>
<reference evidence="9 10" key="1">
    <citation type="journal article" date="2019" name="Int. J. Syst. Evol. Microbiol.">
        <title>The Global Catalogue of Microorganisms (GCM) 10K type strain sequencing project: providing services to taxonomists for standard genome sequencing and annotation.</title>
        <authorList>
            <consortium name="The Broad Institute Genomics Platform"/>
            <consortium name="The Broad Institute Genome Sequencing Center for Infectious Disease"/>
            <person name="Wu L."/>
            <person name="Ma J."/>
        </authorList>
    </citation>
    <scope>NUCLEOTIDE SEQUENCE [LARGE SCALE GENOMIC DNA]</scope>
    <source>
        <strain evidence="9 10">JCM 10671</strain>
    </source>
</reference>
<name>A0ABN1HC98_9ACTN</name>
<dbReference type="EMBL" id="BAAAHE010000055">
    <property type="protein sequence ID" value="GAA0637758.1"/>
    <property type="molecule type" value="Genomic_DNA"/>
</dbReference>
<evidence type="ECO:0000313" key="10">
    <source>
        <dbReference type="Proteomes" id="UP001500957"/>
    </source>
</evidence>
<evidence type="ECO:0000259" key="6">
    <source>
        <dbReference type="Pfam" id="PF00905"/>
    </source>
</evidence>
<dbReference type="SUPFAM" id="SSF56519">
    <property type="entry name" value="Penicillin binding protein dimerisation domain"/>
    <property type="match status" value="1"/>
</dbReference>
<evidence type="ECO:0000256" key="4">
    <source>
        <dbReference type="SAM" id="MobiDB-lite"/>
    </source>
</evidence>
<proteinExistence type="inferred from homology"/>
<dbReference type="Gene3D" id="3.40.710.10">
    <property type="entry name" value="DD-peptidase/beta-lactamase superfamily"/>
    <property type="match status" value="1"/>
</dbReference>
<evidence type="ECO:0000313" key="9">
    <source>
        <dbReference type="EMBL" id="GAA0637758.1"/>
    </source>
</evidence>
<evidence type="ECO:0000259" key="8">
    <source>
        <dbReference type="Pfam" id="PF05223"/>
    </source>
</evidence>
<dbReference type="InterPro" id="IPR005311">
    <property type="entry name" value="PBP_dimer"/>
</dbReference>
<sequence>MPASTTRSIRSAAATLAAALLISGCGVFGGDDSGGGPGGSGPKGAAESFLADWAAGKYPEAGRRTTEPTAASGALTDMQDTLRLGKREFDAGSLSGDCDSANGCRLQFDAALELAGLGEWRYESSLQVVRVQTAAGESEWKVRWAPSILHPRMTEQTAFSRLRSLPPRAAILDRNNTPLVRQEPVVRVGVRAGSVPDGAIEDIAEITNVNVDGLRIRTAQAEEGDLVEAVVLREAQFNAIRSKIEAVNGAVIVRDTLTLAPTRQFAREVLGTVGNATPNALANAGPAASDEDSVGLFGLQALYQKQLAGRASGRIDLIDVDSGEPVETLIEFVGVPGTPVHTTLDMRIQTAAEQAVALTDENSSLVAIDTTTGNVLAVASGPADKAGEDRALNGQYAPGTAFKMVGALALLQSGLTLRDQIGCPASVTIEGKKFENYDGLGNRGQLSLEQNFAQSCNTSFARRIADLDTDALADAAEAFGIGGNWDLLVNTFSGDVPPARDRLELANAAIGQGRVLMSPLAMAVVAAAIADGTPRYPRLVLDGKPPRTSPPANPAIVPQPGTVPSTSPPAPPSPSPTPEWFPAEDERPSLPPLPYASELRELLQVGASHGTAKPAHVRPTVGATTGTALYGSDTEPGRHAWLVGYNGNIAFAVIVERGTSGPATAGPLARAFLNAIL</sequence>
<evidence type="ECO:0000256" key="2">
    <source>
        <dbReference type="ARBA" id="ARBA00007171"/>
    </source>
</evidence>
<feature type="compositionally biased region" description="Pro residues" evidence="4">
    <location>
        <begin position="566"/>
        <end position="579"/>
    </location>
</feature>
<keyword evidence="5" id="KW-0732">Signal</keyword>
<organism evidence="9 10">
    <name type="scientific">Sporichthya brevicatena</name>
    <dbReference type="NCBI Taxonomy" id="171442"/>
    <lineage>
        <taxon>Bacteria</taxon>
        <taxon>Bacillati</taxon>
        <taxon>Actinomycetota</taxon>
        <taxon>Actinomycetes</taxon>
        <taxon>Sporichthyales</taxon>
        <taxon>Sporichthyaceae</taxon>
        <taxon>Sporichthya</taxon>
    </lineage>
</organism>
<feature type="chain" id="PRO_5045077842" evidence="5">
    <location>
        <begin position="30"/>
        <end position="677"/>
    </location>
</feature>
<dbReference type="InterPro" id="IPR001460">
    <property type="entry name" value="PCN-bd_Tpept"/>
</dbReference>
<keyword evidence="3" id="KW-0472">Membrane</keyword>
<dbReference type="Gene3D" id="3.30.1390.30">
    <property type="entry name" value="Penicillin-binding protein 2a, domain 3"/>
    <property type="match status" value="1"/>
</dbReference>
<evidence type="ECO:0000256" key="3">
    <source>
        <dbReference type="ARBA" id="ARBA00023136"/>
    </source>
</evidence>
<feature type="region of interest" description="Disordered" evidence="4">
    <location>
        <begin position="539"/>
        <end position="593"/>
    </location>
</feature>
<feature type="signal peptide" evidence="5">
    <location>
        <begin position="1"/>
        <end position="29"/>
    </location>
</feature>
<gene>
    <name evidence="9" type="ORF">GCM10009547_47680</name>
</gene>
<accession>A0ABN1HC98</accession>
<dbReference type="RefSeq" id="WP_344609569.1">
    <property type="nucleotide sequence ID" value="NZ_BAAAHE010000055.1"/>
</dbReference>
<dbReference type="InterPro" id="IPR050515">
    <property type="entry name" value="Beta-lactam/transpept"/>
</dbReference>
<dbReference type="Pfam" id="PF03717">
    <property type="entry name" value="PBP_dimer"/>
    <property type="match status" value="1"/>
</dbReference>
<comment type="subcellular location">
    <subcellularLocation>
        <location evidence="1">Membrane</location>
    </subcellularLocation>
</comment>
<protein>
    <submittedName>
        <fullName evidence="9">Penicillin-binding transpeptidase domain-containing protein</fullName>
    </submittedName>
</protein>
<feature type="domain" description="Penicillin-binding protein transpeptidase" evidence="6">
    <location>
        <begin position="365"/>
        <end position="673"/>
    </location>
</feature>
<evidence type="ECO:0000259" key="7">
    <source>
        <dbReference type="Pfam" id="PF03717"/>
    </source>
</evidence>
<feature type="domain" description="NTF2-like N-terminal transpeptidase" evidence="8">
    <location>
        <begin position="42"/>
        <end position="156"/>
    </location>
</feature>
<evidence type="ECO:0000256" key="5">
    <source>
        <dbReference type="SAM" id="SignalP"/>
    </source>
</evidence>
<evidence type="ECO:0000256" key="1">
    <source>
        <dbReference type="ARBA" id="ARBA00004370"/>
    </source>
</evidence>
<dbReference type="SUPFAM" id="SSF56601">
    <property type="entry name" value="beta-lactamase/transpeptidase-like"/>
    <property type="match status" value="1"/>
</dbReference>
<dbReference type="PROSITE" id="PS51257">
    <property type="entry name" value="PROKAR_LIPOPROTEIN"/>
    <property type="match status" value="1"/>
</dbReference>
<comment type="caution">
    <text evidence="9">The sequence shown here is derived from an EMBL/GenBank/DDBJ whole genome shotgun (WGS) entry which is preliminary data.</text>
</comment>
<comment type="similarity">
    <text evidence="2">Belongs to the transpeptidase family.</text>
</comment>
<keyword evidence="10" id="KW-1185">Reference proteome</keyword>
<dbReference type="Proteomes" id="UP001500957">
    <property type="component" value="Unassembled WGS sequence"/>
</dbReference>
<dbReference type="InterPro" id="IPR036138">
    <property type="entry name" value="PBP_dimer_sf"/>
</dbReference>
<feature type="domain" description="Penicillin-binding protein dimerisation" evidence="7">
    <location>
        <begin position="166"/>
        <end position="327"/>
    </location>
</feature>
<dbReference type="PANTHER" id="PTHR30627:SF24">
    <property type="entry name" value="PENICILLIN-BINDING PROTEIN 4B"/>
    <property type="match status" value="1"/>
</dbReference>
<dbReference type="Pfam" id="PF05223">
    <property type="entry name" value="MecA_N"/>
    <property type="match status" value="1"/>
</dbReference>
<dbReference type="PANTHER" id="PTHR30627">
    <property type="entry name" value="PEPTIDOGLYCAN D,D-TRANSPEPTIDASE"/>
    <property type="match status" value="1"/>
</dbReference>
<dbReference type="Pfam" id="PF00905">
    <property type="entry name" value="Transpeptidase"/>
    <property type="match status" value="1"/>
</dbReference>